<dbReference type="InterPro" id="IPR008254">
    <property type="entry name" value="Flavodoxin/NO_synth"/>
</dbReference>
<dbReference type="EMBL" id="JAUDCL010000025">
    <property type="protein sequence ID" value="MDM8202017.1"/>
    <property type="molecule type" value="Genomic_DNA"/>
</dbReference>
<dbReference type="InterPro" id="IPR029039">
    <property type="entry name" value="Flavoprotein-like_sf"/>
</dbReference>
<evidence type="ECO:0000313" key="3">
    <source>
        <dbReference type="Proteomes" id="UP001529380"/>
    </source>
</evidence>
<dbReference type="PANTHER" id="PTHR39201">
    <property type="entry name" value="EXPORTED PROTEIN-RELATED"/>
    <property type="match status" value="1"/>
</dbReference>
<gene>
    <name evidence="2" type="ORF">QUW08_12050</name>
</gene>
<name>A0ABT7UT20_9FIRM</name>
<organism evidence="2 3">
    <name type="scientific">Allofournierella massiliensis</name>
    <dbReference type="NCBI Taxonomy" id="1650663"/>
    <lineage>
        <taxon>Bacteria</taxon>
        <taxon>Bacillati</taxon>
        <taxon>Bacillota</taxon>
        <taxon>Clostridia</taxon>
        <taxon>Eubacteriales</taxon>
        <taxon>Oscillospiraceae</taxon>
        <taxon>Allofournierella</taxon>
    </lineage>
</organism>
<evidence type="ECO:0000313" key="2">
    <source>
        <dbReference type="EMBL" id="MDM8202017.1"/>
    </source>
</evidence>
<comment type="caution">
    <text evidence="2">The sequence shown here is derived from an EMBL/GenBank/DDBJ whole genome shotgun (WGS) entry which is preliminary data.</text>
</comment>
<dbReference type="RefSeq" id="WP_289600416.1">
    <property type="nucleotide sequence ID" value="NZ_JAUDCL010000025.1"/>
</dbReference>
<sequence>MGRKLVAYYSATDNTAKLAEWLADSLGADIFGIEPANPYPSPNDSETDCQKVSHPEIRCRRDNMCEYSLIFLGFPIWQCSIPTIIHSFLESYDMRDKTIIPFAVNEQECPICQTSMFKDLACPGAALLPGHIFSPDVQFQDIAIWGQCMNVQAEKITSDTI</sequence>
<evidence type="ECO:0000259" key="1">
    <source>
        <dbReference type="Pfam" id="PF12682"/>
    </source>
</evidence>
<keyword evidence="3" id="KW-1185">Reference proteome</keyword>
<dbReference type="PANTHER" id="PTHR39201:SF1">
    <property type="entry name" value="FLAVODOXIN-LIKE DOMAIN-CONTAINING PROTEIN"/>
    <property type="match status" value="1"/>
</dbReference>
<dbReference type="Pfam" id="PF12682">
    <property type="entry name" value="Flavodoxin_4"/>
    <property type="match status" value="1"/>
</dbReference>
<feature type="domain" description="Flavodoxin-like" evidence="1">
    <location>
        <begin position="4"/>
        <end position="145"/>
    </location>
</feature>
<dbReference type="Proteomes" id="UP001529380">
    <property type="component" value="Unassembled WGS sequence"/>
</dbReference>
<dbReference type="Gene3D" id="3.40.50.360">
    <property type="match status" value="1"/>
</dbReference>
<reference evidence="2 3" key="1">
    <citation type="submission" date="2023-06" db="EMBL/GenBank/DDBJ databases">
        <title>Identification and characterization of horizontal gene transfer across gut microbiota members of farm animals based on homology search.</title>
        <authorList>
            <person name="Schwarzerova J."/>
            <person name="Nykrynova M."/>
            <person name="Jureckova K."/>
            <person name="Cejkova D."/>
            <person name="Rychlik I."/>
        </authorList>
    </citation>
    <scope>NUCLEOTIDE SEQUENCE [LARGE SCALE GENOMIC DNA]</scope>
    <source>
        <strain evidence="2 3">ET340</strain>
    </source>
</reference>
<protein>
    <submittedName>
        <fullName evidence="2">Flavodoxin</fullName>
    </submittedName>
</protein>
<dbReference type="SUPFAM" id="SSF52218">
    <property type="entry name" value="Flavoproteins"/>
    <property type="match status" value="1"/>
</dbReference>
<proteinExistence type="predicted"/>
<accession>A0ABT7UT20</accession>